<dbReference type="GO" id="GO:0005524">
    <property type="term" value="F:ATP binding"/>
    <property type="evidence" value="ECO:0007669"/>
    <property type="project" value="UniProtKB-KW"/>
</dbReference>
<dbReference type="GO" id="GO:0005829">
    <property type="term" value="C:cytosol"/>
    <property type="evidence" value="ECO:0007669"/>
    <property type="project" value="TreeGrafter"/>
</dbReference>
<comment type="caution">
    <text evidence="8">The sequence shown here is derived from an EMBL/GenBank/DDBJ whole genome shotgun (WGS) entry which is preliminary data.</text>
</comment>
<dbReference type="RefSeq" id="WP_113804794.1">
    <property type="nucleotide sequence ID" value="NZ_QOCW01000003.1"/>
</dbReference>
<evidence type="ECO:0000259" key="6">
    <source>
        <dbReference type="PROSITE" id="PS51192"/>
    </source>
</evidence>
<dbReference type="GO" id="GO:0003724">
    <property type="term" value="F:RNA helicase activity"/>
    <property type="evidence" value="ECO:0007669"/>
    <property type="project" value="TreeGrafter"/>
</dbReference>
<evidence type="ECO:0000256" key="4">
    <source>
        <dbReference type="ARBA" id="ARBA00022840"/>
    </source>
</evidence>
<dbReference type="GO" id="GO:0033592">
    <property type="term" value="F:RNA strand annealing activity"/>
    <property type="evidence" value="ECO:0007669"/>
    <property type="project" value="TreeGrafter"/>
</dbReference>
<dbReference type="InterPro" id="IPR044742">
    <property type="entry name" value="DEAD/DEAH_RhlB"/>
</dbReference>
<dbReference type="AlphaFoldDB" id="A0A366Y3N6"/>
<evidence type="ECO:0000256" key="1">
    <source>
        <dbReference type="ARBA" id="ARBA00022741"/>
    </source>
</evidence>
<evidence type="ECO:0000256" key="2">
    <source>
        <dbReference type="ARBA" id="ARBA00022801"/>
    </source>
</evidence>
<dbReference type="Gene3D" id="3.40.50.300">
    <property type="entry name" value="P-loop containing nucleotide triphosphate hydrolases"/>
    <property type="match status" value="2"/>
</dbReference>
<organism evidence="8 9">
    <name type="scientific">Bacillus taeanensis</name>
    <dbReference type="NCBI Taxonomy" id="273032"/>
    <lineage>
        <taxon>Bacteria</taxon>
        <taxon>Bacillati</taxon>
        <taxon>Bacillota</taxon>
        <taxon>Bacilli</taxon>
        <taxon>Bacillales</taxon>
        <taxon>Bacillaceae</taxon>
        <taxon>Bacillus</taxon>
    </lineage>
</organism>
<keyword evidence="4" id="KW-0067">ATP-binding</keyword>
<name>A0A366Y3N6_9BACI</name>
<dbReference type="InterPro" id="IPR014001">
    <property type="entry name" value="Helicase_ATP-bd"/>
</dbReference>
<keyword evidence="9" id="KW-1185">Reference proteome</keyword>
<dbReference type="Proteomes" id="UP000253314">
    <property type="component" value="Unassembled WGS sequence"/>
</dbReference>
<dbReference type="InterPro" id="IPR001650">
    <property type="entry name" value="Helicase_C-like"/>
</dbReference>
<dbReference type="InterPro" id="IPR011545">
    <property type="entry name" value="DEAD/DEAH_box_helicase_dom"/>
</dbReference>
<dbReference type="SUPFAM" id="SSF52540">
    <property type="entry name" value="P-loop containing nucleoside triphosphate hydrolases"/>
    <property type="match status" value="1"/>
</dbReference>
<accession>A0A366Y3N6</accession>
<reference evidence="8 9" key="1">
    <citation type="submission" date="2018-07" db="EMBL/GenBank/DDBJ databases">
        <title>Lottiidibacillus patelloidae gen. nov., sp. nov., isolated from the intestinal tract of a marine limpet and the reclassification of B. taeanensis BH030017T, B. algicola KMM 3737T and B. hwajinpoensis SW-72T as genus Lottiidibacillus.</title>
        <authorList>
            <person name="Liu R."/>
            <person name="Huang Z."/>
        </authorList>
    </citation>
    <scope>NUCLEOTIDE SEQUENCE [LARGE SCALE GENOMIC DNA]</scope>
    <source>
        <strain evidence="8 9">BH030017</strain>
    </source>
</reference>
<evidence type="ECO:0000259" key="7">
    <source>
        <dbReference type="PROSITE" id="PS51194"/>
    </source>
</evidence>
<keyword evidence="1" id="KW-0547">Nucleotide-binding</keyword>
<dbReference type="SMART" id="SM00487">
    <property type="entry name" value="DEXDc"/>
    <property type="match status" value="1"/>
</dbReference>
<dbReference type="PANTHER" id="PTHR47963:SF7">
    <property type="entry name" value="ATP-DEPENDENT RNA HELICASE YFML-RELATED"/>
    <property type="match status" value="1"/>
</dbReference>
<dbReference type="GO" id="GO:0016787">
    <property type="term" value="F:hydrolase activity"/>
    <property type="evidence" value="ECO:0007669"/>
    <property type="project" value="UniProtKB-KW"/>
</dbReference>
<dbReference type="PROSITE" id="PS51194">
    <property type="entry name" value="HELICASE_CTER"/>
    <property type="match status" value="1"/>
</dbReference>
<dbReference type="EMBL" id="QOCW01000003">
    <property type="protein sequence ID" value="RBW70801.1"/>
    <property type="molecule type" value="Genomic_DNA"/>
</dbReference>
<dbReference type="GO" id="GO:0005840">
    <property type="term" value="C:ribosome"/>
    <property type="evidence" value="ECO:0007669"/>
    <property type="project" value="TreeGrafter"/>
</dbReference>
<feature type="compositionally biased region" description="Low complexity" evidence="5">
    <location>
        <begin position="383"/>
        <end position="393"/>
    </location>
</feature>
<dbReference type="CDD" id="cd18787">
    <property type="entry name" value="SF2_C_DEAD"/>
    <property type="match status" value="1"/>
</dbReference>
<dbReference type="CDD" id="cd00268">
    <property type="entry name" value="DEADc"/>
    <property type="match status" value="1"/>
</dbReference>
<evidence type="ECO:0000313" key="9">
    <source>
        <dbReference type="Proteomes" id="UP000253314"/>
    </source>
</evidence>
<dbReference type="Pfam" id="PF00271">
    <property type="entry name" value="Helicase_C"/>
    <property type="match status" value="1"/>
</dbReference>
<dbReference type="GO" id="GO:0009409">
    <property type="term" value="P:response to cold"/>
    <property type="evidence" value="ECO:0007669"/>
    <property type="project" value="TreeGrafter"/>
</dbReference>
<keyword evidence="2" id="KW-0378">Hydrolase</keyword>
<feature type="domain" description="Helicase C-terminal" evidence="7">
    <location>
        <begin position="230"/>
        <end position="374"/>
    </location>
</feature>
<proteinExistence type="predicted"/>
<dbReference type="SMART" id="SM00490">
    <property type="entry name" value="HELICc"/>
    <property type="match status" value="1"/>
</dbReference>
<feature type="region of interest" description="Disordered" evidence="5">
    <location>
        <begin position="372"/>
        <end position="401"/>
    </location>
</feature>
<protein>
    <submittedName>
        <fullName evidence="8">ATP-dependent helicase</fullName>
    </submittedName>
</protein>
<gene>
    <name evidence="8" type="ORF">DS031_04825</name>
</gene>
<dbReference type="InterPro" id="IPR027417">
    <property type="entry name" value="P-loop_NTPase"/>
</dbReference>
<dbReference type="Pfam" id="PF00270">
    <property type="entry name" value="DEAD"/>
    <property type="match status" value="1"/>
</dbReference>
<evidence type="ECO:0000313" key="8">
    <source>
        <dbReference type="EMBL" id="RBW70801.1"/>
    </source>
</evidence>
<evidence type="ECO:0000256" key="5">
    <source>
        <dbReference type="SAM" id="MobiDB-lite"/>
    </source>
</evidence>
<dbReference type="PANTHER" id="PTHR47963">
    <property type="entry name" value="DEAD-BOX ATP-DEPENDENT RNA HELICASE 47, MITOCHONDRIAL"/>
    <property type="match status" value="1"/>
</dbReference>
<keyword evidence="3 8" id="KW-0347">Helicase</keyword>
<dbReference type="PROSITE" id="PS51192">
    <property type="entry name" value="HELICASE_ATP_BIND_1"/>
    <property type="match status" value="1"/>
</dbReference>
<feature type="domain" description="Helicase ATP-binding" evidence="6">
    <location>
        <begin position="34"/>
        <end position="204"/>
    </location>
</feature>
<dbReference type="OrthoDB" id="9805696at2"/>
<sequence>MENWSVLSTLQPFLQEAWQEAGFTTPTKVQEQAVPFILEGKDVIAESPTGTGKTVAYLLPILEKIDPKKESIQAVILAPSRELVMQIFEEIQKWTKGSGITPASFIGGANIKRQIEKLKKRPQIIVGTTGRLIELMKMKKIKMHDVKTIVVDEVDQMIAENNLQSVNDIIKSTLKERQVVFFSATVSKEAEEAAGQLMTKSELIRIQKDKQELAKVEHIYFVCERRDKIDVLRRIIRMEELKALAFVNDIEKLSEAASKLAYRGLSLAVLDGESSKREREAAIKDFRADKVSLLLATDVAARGLDIEGLKDVIHFDLPDEASQYTHRSGRTGRMGASGRVISIVTEREERHLKQIARELGIRLEKKTLFSGKMVDKDQRSKFSSKSKGNNYPKKNNKKLRK</sequence>
<dbReference type="InterPro" id="IPR050547">
    <property type="entry name" value="DEAD_box_RNA_helicases"/>
</dbReference>
<evidence type="ECO:0000256" key="3">
    <source>
        <dbReference type="ARBA" id="ARBA00022806"/>
    </source>
</evidence>